<evidence type="ECO:0000256" key="6">
    <source>
        <dbReference type="PIRNR" id="PIRNR000410"/>
    </source>
</evidence>
<keyword evidence="9" id="KW-1185">Reference proteome</keyword>
<dbReference type="Gene3D" id="1.10.155.10">
    <property type="entry name" value="Chemotaxis receptor methyltransferase CheR, N-terminal domain"/>
    <property type="match status" value="1"/>
</dbReference>
<evidence type="ECO:0000256" key="3">
    <source>
        <dbReference type="ARBA" id="ARBA00022603"/>
    </source>
</evidence>
<dbReference type="PANTHER" id="PTHR24422">
    <property type="entry name" value="CHEMOTAXIS PROTEIN METHYLTRANSFERASE"/>
    <property type="match status" value="1"/>
</dbReference>
<dbReference type="SUPFAM" id="SSF53335">
    <property type="entry name" value="S-adenosyl-L-methionine-dependent methyltransferases"/>
    <property type="match status" value="1"/>
</dbReference>
<dbReference type="InterPro" id="IPR000780">
    <property type="entry name" value="CheR_MeTrfase"/>
</dbReference>
<evidence type="ECO:0000313" key="9">
    <source>
        <dbReference type="Proteomes" id="UP000188627"/>
    </source>
</evidence>
<dbReference type="Gene3D" id="3.40.50.150">
    <property type="entry name" value="Vaccinia Virus protein VP39"/>
    <property type="match status" value="1"/>
</dbReference>
<dbReference type="EC" id="2.1.1.80" evidence="6"/>
<comment type="caution">
    <text evidence="8">The sequence shown here is derived from an EMBL/GenBank/DDBJ whole genome shotgun (WGS) entry which is preliminary data.</text>
</comment>
<evidence type="ECO:0000256" key="4">
    <source>
        <dbReference type="ARBA" id="ARBA00022679"/>
    </source>
</evidence>
<dbReference type="InterPro" id="IPR022642">
    <property type="entry name" value="CheR_C"/>
</dbReference>
<reference evidence="9" key="1">
    <citation type="submission" date="2017-01" db="EMBL/GenBank/DDBJ databases">
        <title>Draft genome of the species Salinivibrio sharmensis.</title>
        <authorList>
            <person name="Lopez-Hermoso C."/>
            <person name="De La Haba R."/>
            <person name="Sanchez-Porro C."/>
            <person name="Ventosa A."/>
        </authorList>
    </citation>
    <scope>NUCLEOTIDE SEQUENCE [LARGE SCALE GENOMIC DNA]</scope>
    <source>
        <strain evidence="9">CBH463</strain>
    </source>
</reference>
<protein>
    <recommendedName>
        <fullName evidence="6">Chemotaxis protein methyltransferase</fullName>
        <ecNumber evidence="6">2.1.1.80</ecNumber>
    </recommendedName>
</protein>
<dbReference type="PRINTS" id="PR00996">
    <property type="entry name" value="CHERMTFRASE"/>
</dbReference>
<evidence type="ECO:0000256" key="5">
    <source>
        <dbReference type="ARBA" id="ARBA00022691"/>
    </source>
</evidence>
<sequence>MRQEEHLQPAEHKRIADFIALKSGIQLPEHKRSLIETRLRRRVKATGYKSFIDYLNFTLSSDGAREEQILLIDALTTNTTDFFREPGHFDFLCHYLSNHWVDQSGSGFTSPLKVWSAACSTGEEPYTLAMVLSELRGELVGFEFTIDATDIAPSVLETAKKGIYAQSRIAPVAEYLRKKYLLKSRDPAKALIRMDTSLRACVHFYPFNLITGHYPTKPTYDVIFCRNVLIYFNGEDREKILRRLRMALRPGGLLFIGHSENIGTLRDEFETLIPTVFRRIG</sequence>
<evidence type="ECO:0000313" key="8">
    <source>
        <dbReference type="EMBL" id="OOE89003.1"/>
    </source>
</evidence>
<dbReference type="RefSeq" id="WP_077771969.1">
    <property type="nucleotide sequence ID" value="NZ_MUFC01000005.1"/>
</dbReference>
<dbReference type="SUPFAM" id="SSF47757">
    <property type="entry name" value="Chemotaxis receptor methyltransferase CheR, N-terminal domain"/>
    <property type="match status" value="1"/>
</dbReference>
<comment type="catalytic activity">
    <reaction evidence="1 6">
        <text>L-glutamyl-[protein] + S-adenosyl-L-methionine = [protein]-L-glutamate 5-O-methyl ester + S-adenosyl-L-homocysteine</text>
        <dbReference type="Rhea" id="RHEA:24452"/>
        <dbReference type="Rhea" id="RHEA-COMP:10208"/>
        <dbReference type="Rhea" id="RHEA-COMP:10311"/>
        <dbReference type="ChEBI" id="CHEBI:29973"/>
        <dbReference type="ChEBI" id="CHEBI:57856"/>
        <dbReference type="ChEBI" id="CHEBI:59789"/>
        <dbReference type="ChEBI" id="CHEBI:82795"/>
        <dbReference type="EC" id="2.1.1.80"/>
    </reaction>
</comment>
<dbReference type="SMART" id="SM00138">
    <property type="entry name" value="MeTrc"/>
    <property type="match status" value="1"/>
</dbReference>
<feature type="domain" description="CheR-type methyltransferase" evidence="7">
    <location>
        <begin position="1"/>
        <end position="281"/>
    </location>
</feature>
<comment type="function">
    <text evidence="2 6">Methylation of the membrane-bound methyl-accepting chemotaxis proteins (MCP) to form gamma-glutamyl methyl ester residues in MCP.</text>
</comment>
<keyword evidence="4 6" id="KW-0808">Transferase</keyword>
<evidence type="ECO:0000256" key="1">
    <source>
        <dbReference type="ARBA" id="ARBA00001541"/>
    </source>
</evidence>
<proteinExistence type="predicted"/>
<name>A0ABX3KI12_9GAMM</name>
<dbReference type="EMBL" id="MUFC01000005">
    <property type="protein sequence ID" value="OOE89003.1"/>
    <property type="molecule type" value="Genomic_DNA"/>
</dbReference>
<keyword evidence="5 6" id="KW-0949">S-adenosyl-L-methionine</keyword>
<dbReference type="CDD" id="cd02440">
    <property type="entry name" value="AdoMet_MTases"/>
    <property type="match status" value="1"/>
</dbReference>
<dbReference type="Proteomes" id="UP000188627">
    <property type="component" value="Unassembled WGS sequence"/>
</dbReference>
<dbReference type="Pfam" id="PF03705">
    <property type="entry name" value="CheR_N"/>
    <property type="match status" value="1"/>
</dbReference>
<dbReference type="PROSITE" id="PS50123">
    <property type="entry name" value="CHER"/>
    <property type="match status" value="1"/>
</dbReference>
<dbReference type="InterPro" id="IPR026024">
    <property type="entry name" value="Chemotaxis_MeTrfase_CheR"/>
</dbReference>
<evidence type="ECO:0000259" key="7">
    <source>
        <dbReference type="PROSITE" id="PS50123"/>
    </source>
</evidence>
<dbReference type="PIRSF" id="PIRSF000410">
    <property type="entry name" value="CheR"/>
    <property type="match status" value="1"/>
</dbReference>
<dbReference type="InterPro" id="IPR029063">
    <property type="entry name" value="SAM-dependent_MTases_sf"/>
</dbReference>
<accession>A0ABX3KI12</accession>
<evidence type="ECO:0000256" key="2">
    <source>
        <dbReference type="ARBA" id="ARBA00002759"/>
    </source>
</evidence>
<dbReference type="InterPro" id="IPR036804">
    <property type="entry name" value="CheR_N_sf"/>
</dbReference>
<dbReference type="InterPro" id="IPR022641">
    <property type="entry name" value="CheR_N"/>
</dbReference>
<organism evidence="8 9">
    <name type="scientific">Salinivibrio sharmensis</name>
    <dbReference type="NCBI Taxonomy" id="390883"/>
    <lineage>
        <taxon>Bacteria</taxon>
        <taxon>Pseudomonadati</taxon>
        <taxon>Pseudomonadota</taxon>
        <taxon>Gammaproteobacteria</taxon>
        <taxon>Vibrionales</taxon>
        <taxon>Vibrionaceae</taxon>
        <taxon>Salinivibrio</taxon>
    </lineage>
</organism>
<keyword evidence="3 6" id="KW-0489">Methyltransferase</keyword>
<dbReference type="Pfam" id="PF01739">
    <property type="entry name" value="CheR"/>
    <property type="match status" value="1"/>
</dbReference>
<dbReference type="InterPro" id="IPR050903">
    <property type="entry name" value="Bact_Chemotaxis_MeTrfase"/>
</dbReference>
<gene>
    <name evidence="8" type="ORF">BZG74_07090</name>
</gene>
<dbReference type="PANTHER" id="PTHR24422:SF19">
    <property type="entry name" value="CHEMOTAXIS PROTEIN METHYLTRANSFERASE"/>
    <property type="match status" value="1"/>
</dbReference>